<evidence type="ECO:0000256" key="1">
    <source>
        <dbReference type="ARBA" id="ARBA00001922"/>
    </source>
</evidence>
<dbReference type="Proteomes" id="UP001163687">
    <property type="component" value="Chromosome"/>
</dbReference>
<dbReference type="Gene3D" id="3.20.20.240">
    <property type="entry name" value="Methylmalonyl-CoA mutase"/>
    <property type="match status" value="1"/>
</dbReference>
<dbReference type="GO" id="GO:0046872">
    <property type="term" value="F:metal ion binding"/>
    <property type="evidence" value="ECO:0007669"/>
    <property type="project" value="InterPro"/>
</dbReference>
<protein>
    <recommendedName>
        <fullName evidence="5">B12-binding domain-containing protein</fullName>
    </recommendedName>
</protein>
<dbReference type="SUPFAM" id="SSF51703">
    <property type="entry name" value="Cobalamin (vitamin B12)-dependent enzymes"/>
    <property type="match status" value="1"/>
</dbReference>
<reference evidence="6" key="1">
    <citation type="submission" date="2022-03" db="EMBL/GenBank/DDBJ databases">
        <title>Complete genome sequence of Caldinitratiruptor microaerophilus.</title>
        <authorList>
            <person name="Mukaiyama R."/>
            <person name="Nishiyama T."/>
            <person name="Ueda K."/>
        </authorList>
    </citation>
    <scope>NUCLEOTIDE SEQUENCE</scope>
    <source>
        <strain evidence="6">JCM 16183</strain>
    </source>
</reference>
<evidence type="ECO:0000256" key="3">
    <source>
        <dbReference type="ARBA" id="ARBA00023235"/>
    </source>
</evidence>
<dbReference type="EMBL" id="AP025628">
    <property type="protein sequence ID" value="BDG59860.1"/>
    <property type="molecule type" value="Genomic_DNA"/>
</dbReference>
<dbReference type="InterPro" id="IPR006158">
    <property type="entry name" value="Cobalamin-bd"/>
</dbReference>
<dbReference type="Pfam" id="PF02310">
    <property type="entry name" value="B12-binding"/>
    <property type="match status" value="1"/>
</dbReference>
<evidence type="ECO:0000313" key="7">
    <source>
        <dbReference type="Proteomes" id="UP001163687"/>
    </source>
</evidence>
<keyword evidence="4" id="KW-0170">Cobalt</keyword>
<organism evidence="6 7">
    <name type="scientific">Caldinitratiruptor microaerophilus</name>
    <dbReference type="NCBI Taxonomy" id="671077"/>
    <lineage>
        <taxon>Bacteria</taxon>
        <taxon>Bacillati</taxon>
        <taxon>Bacillota</taxon>
        <taxon>Clostridia</taxon>
        <taxon>Eubacteriales</taxon>
        <taxon>Symbiobacteriaceae</taxon>
        <taxon>Caldinitratiruptor</taxon>
    </lineage>
</organism>
<dbReference type="PROSITE" id="PS51332">
    <property type="entry name" value="B12_BINDING"/>
    <property type="match status" value="1"/>
</dbReference>
<evidence type="ECO:0000259" key="5">
    <source>
        <dbReference type="PROSITE" id="PS51332"/>
    </source>
</evidence>
<dbReference type="RefSeq" id="WP_264843944.1">
    <property type="nucleotide sequence ID" value="NZ_AP025628.1"/>
</dbReference>
<dbReference type="GO" id="GO:0016853">
    <property type="term" value="F:isomerase activity"/>
    <property type="evidence" value="ECO:0007669"/>
    <property type="project" value="UniProtKB-KW"/>
</dbReference>
<keyword evidence="3" id="KW-0413">Isomerase</keyword>
<dbReference type="AlphaFoldDB" id="A0AA35CM71"/>
<keyword evidence="7" id="KW-1185">Reference proteome</keyword>
<dbReference type="InterPro" id="IPR016176">
    <property type="entry name" value="Cbl-dep_enz_cat"/>
</dbReference>
<dbReference type="SUPFAM" id="SSF52242">
    <property type="entry name" value="Cobalamin (vitamin B12)-binding domain"/>
    <property type="match status" value="1"/>
</dbReference>
<dbReference type="InterPro" id="IPR036724">
    <property type="entry name" value="Cobalamin-bd_sf"/>
</dbReference>
<evidence type="ECO:0000313" key="6">
    <source>
        <dbReference type="EMBL" id="BDG59860.1"/>
    </source>
</evidence>
<feature type="domain" description="B12-binding" evidence="5">
    <location>
        <begin position="2"/>
        <end position="131"/>
    </location>
</feature>
<gene>
    <name evidence="6" type="ORF">caldi_09500</name>
</gene>
<accession>A0AA35CM71</accession>
<evidence type="ECO:0000256" key="2">
    <source>
        <dbReference type="ARBA" id="ARBA00022628"/>
    </source>
</evidence>
<dbReference type="KEGG" id="cmic:caldi_09500"/>
<dbReference type="Gene3D" id="3.40.50.280">
    <property type="entry name" value="Cobalamin-binding domain"/>
    <property type="match status" value="1"/>
</dbReference>
<name>A0AA35CM71_9FIRM</name>
<dbReference type="CDD" id="cd02065">
    <property type="entry name" value="B12-binding_like"/>
    <property type="match status" value="1"/>
</dbReference>
<dbReference type="GO" id="GO:0031419">
    <property type="term" value="F:cobalamin binding"/>
    <property type="evidence" value="ECO:0007669"/>
    <property type="project" value="UniProtKB-KW"/>
</dbReference>
<sequence length="560" mass="60693">MPGLILGAAVGECVHVAGVANFLRLAEEVGYRTILLGPAVPVPRLMQAVREHDPDIVAVGYRLTPEAWEGVLKSLVRAVDGAGERRRRWVFGGTEPTARVAAASGLFEAVFDSRSTPADVLAFLRGAGARESGRMPPQTLVERILWKHPYPLIRHHFGQPTVAATEAGIAAIADAGVLDVLSLGPDQNAQEHFFRPEEMDPAQDGAGGVPVRTADDLRRLYAASRRGNYPLMRCYSGTRDTLRWAPMLAETIRNAWLATPLFWYGVLDGRSRRPLRESIPEAQRLMRWHAERGIPVEMNESHHWSLRDAPDVVAVAAAYLAARNARAAGVRDYVQQLMFNTPPGTSPAMDLAKMLAKLDLVESLAGPDFRVWRETRGGLTSFPADPDVARGHLAATTFLQMQLRPHILHVVAASEAHHAATADDVIENCRIADGAIRQALLGLPDMTLDPRVAARRRRLVEEARLLLAAIAHLAPPGTPDPLTDPETLARAVEAGLLDAPHLRGNPAARGQIVTRMEDGACVAADPATGRPIAEADRIRSLLGFVPDPDEPGVLLTPAGR</sequence>
<comment type="cofactor">
    <cofactor evidence="1">
        <name>adenosylcob(III)alamin</name>
        <dbReference type="ChEBI" id="CHEBI:18408"/>
    </cofactor>
</comment>
<evidence type="ECO:0000256" key="4">
    <source>
        <dbReference type="ARBA" id="ARBA00023285"/>
    </source>
</evidence>
<proteinExistence type="predicted"/>
<keyword evidence="2" id="KW-0846">Cobalamin</keyword>